<dbReference type="AlphaFoldDB" id="E6W6U3"/>
<dbReference type="RefSeq" id="WP_013506067.1">
    <property type="nucleotide sequence ID" value="NC_014836.1"/>
</dbReference>
<dbReference type="STRING" id="653733.Selin_1452"/>
<dbReference type="InParanoid" id="E6W6U3"/>
<protein>
    <submittedName>
        <fullName evidence="1">Uncharacterized protein</fullName>
    </submittedName>
</protein>
<keyword evidence="2" id="KW-1185">Reference proteome</keyword>
<evidence type="ECO:0000313" key="2">
    <source>
        <dbReference type="Proteomes" id="UP000002572"/>
    </source>
</evidence>
<dbReference type="OrthoDB" id="6624642at2"/>
<proteinExistence type="predicted"/>
<organism evidence="1 2">
    <name type="scientific">Desulfurispirillum indicum (strain ATCC BAA-1389 / DSM 22839 / S5)</name>
    <dbReference type="NCBI Taxonomy" id="653733"/>
    <lineage>
        <taxon>Bacteria</taxon>
        <taxon>Pseudomonadati</taxon>
        <taxon>Chrysiogenota</taxon>
        <taxon>Chrysiogenia</taxon>
        <taxon>Chrysiogenales</taxon>
        <taxon>Chrysiogenaceae</taxon>
        <taxon>Desulfurispirillum</taxon>
    </lineage>
</organism>
<accession>E6W6U3</accession>
<dbReference type="EMBL" id="CP002432">
    <property type="protein sequence ID" value="ADU66186.1"/>
    <property type="molecule type" value="Genomic_DNA"/>
</dbReference>
<dbReference type="eggNOG" id="ENOG5031BH8">
    <property type="taxonomic scope" value="Bacteria"/>
</dbReference>
<evidence type="ECO:0000313" key="1">
    <source>
        <dbReference type="EMBL" id="ADU66186.1"/>
    </source>
</evidence>
<gene>
    <name evidence="1" type="ordered locus">Selin_1452</name>
</gene>
<name>E6W6U3_DESIS</name>
<dbReference type="KEGG" id="din:Selin_1452"/>
<sequence length="241" mass="27493">MTGVFTNYEEFIAWAEKSAPDIFHTKILPYPDGELDYIKESYWCGQESVNVHTVLGTKHPDYIGLTWGELLRNGKRMHINIPLAISNPGYYEGTERKQPTMYFTAINNQVFIGGDGNHRTCISRFLSNAKEATHIHGVTVYSYATDTVLTQGSRLIELAICNSDSTDIKLKAHSPALTRKDGPNYHRQIHDPHIKITNIKQGSSVDLRTGEEIDALLEAIRNRSRIRRLFTRNNPFRDFVR</sequence>
<dbReference type="HOGENOM" id="CLU_1150408_0_0_0"/>
<dbReference type="Proteomes" id="UP000002572">
    <property type="component" value="Chromosome"/>
</dbReference>
<reference evidence="1 2" key="1">
    <citation type="submission" date="2010-12" db="EMBL/GenBank/DDBJ databases">
        <title>Complete sequence of Desulfurispirillum indicum S5.</title>
        <authorList>
            <consortium name="US DOE Joint Genome Institute"/>
            <person name="Lucas S."/>
            <person name="Copeland A."/>
            <person name="Lapidus A."/>
            <person name="Cheng J.-F."/>
            <person name="Goodwin L."/>
            <person name="Pitluck S."/>
            <person name="Chertkov O."/>
            <person name="Held B."/>
            <person name="Detter J.C."/>
            <person name="Han C."/>
            <person name="Tapia R."/>
            <person name="Land M."/>
            <person name="Hauser L."/>
            <person name="Kyrpides N."/>
            <person name="Ivanova N."/>
            <person name="Mikhailova N."/>
            <person name="Haggblom M."/>
            <person name="Rauschenbach I."/>
            <person name="Bini E."/>
            <person name="Woyke T."/>
        </authorList>
    </citation>
    <scope>NUCLEOTIDE SEQUENCE [LARGE SCALE GENOMIC DNA]</scope>
    <source>
        <strain evidence="2">ATCC BAA-1389 / DSM 22839 / S5</strain>
    </source>
</reference>